<evidence type="ECO:0000259" key="6">
    <source>
        <dbReference type="Pfam" id="PF02350"/>
    </source>
</evidence>
<name>A0ABV7L1B3_9PROT</name>
<keyword evidence="1 5" id="KW-0413">Isomerase</keyword>
<organism evidence="7 8">
    <name type="scientific">Marinibaculum pumilum</name>
    <dbReference type="NCBI Taxonomy" id="1766165"/>
    <lineage>
        <taxon>Bacteria</taxon>
        <taxon>Pseudomonadati</taxon>
        <taxon>Pseudomonadota</taxon>
        <taxon>Alphaproteobacteria</taxon>
        <taxon>Rhodospirillales</taxon>
        <taxon>Rhodospirillaceae</taxon>
        <taxon>Marinibaculum</taxon>
    </lineage>
</organism>
<proteinExistence type="inferred from homology"/>
<dbReference type="PANTHER" id="PTHR43174">
    <property type="entry name" value="UDP-N-ACETYLGLUCOSAMINE 2-EPIMERASE"/>
    <property type="match status" value="1"/>
</dbReference>
<accession>A0ABV7L1B3</accession>
<evidence type="ECO:0000256" key="5">
    <source>
        <dbReference type="RuleBase" id="RU003513"/>
    </source>
</evidence>
<evidence type="ECO:0000256" key="3">
    <source>
        <dbReference type="ARBA" id="ARBA00038209"/>
    </source>
</evidence>
<evidence type="ECO:0000256" key="4">
    <source>
        <dbReference type="ARBA" id="ARBA00038858"/>
    </source>
</evidence>
<comment type="catalytic activity">
    <reaction evidence="2">
        <text>UDP-N-acetyl-alpha-D-glucosamine = UDP-N-acetyl-alpha-D-mannosamine</text>
        <dbReference type="Rhea" id="RHEA:17213"/>
        <dbReference type="ChEBI" id="CHEBI:57705"/>
        <dbReference type="ChEBI" id="CHEBI:68623"/>
        <dbReference type="EC" id="5.1.3.14"/>
    </reaction>
</comment>
<evidence type="ECO:0000256" key="1">
    <source>
        <dbReference type="ARBA" id="ARBA00023235"/>
    </source>
</evidence>
<evidence type="ECO:0000313" key="7">
    <source>
        <dbReference type="EMBL" id="MFC3228446.1"/>
    </source>
</evidence>
<dbReference type="EMBL" id="JBHRTR010000028">
    <property type="protein sequence ID" value="MFC3228446.1"/>
    <property type="molecule type" value="Genomic_DNA"/>
</dbReference>
<protein>
    <recommendedName>
        <fullName evidence="4">UDP-N-acetylglucosamine 2-epimerase (non-hydrolyzing)</fullName>
        <ecNumber evidence="4">5.1.3.14</ecNumber>
    </recommendedName>
</protein>
<dbReference type="Gene3D" id="3.40.50.2000">
    <property type="entry name" value="Glycogen Phosphorylase B"/>
    <property type="match status" value="2"/>
</dbReference>
<dbReference type="NCBIfam" id="TIGR00236">
    <property type="entry name" value="wecB"/>
    <property type="match status" value="1"/>
</dbReference>
<gene>
    <name evidence="7" type="primary">wecB</name>
    <name evidence="7" type="ORF">ACFOGJ_14475</name>
</gene>
<evidence type="ECO:0000313" key="8">
    <source>
        <dbReference type="Proteomes" id="UP001595528"/>
    </source>
</evidence>
<dbReference type="InterPro" id="IPR029767">
    <property type="entry name" value="WecB-like"/>
</dbReference>
<dbReference type="InterPro" id="IPR003331">
    <property type="entry name" value="UDP_GlcNAc_Epimerase_2_dom"/>
</dbReference>
<dbReference type="GO" id="GO:0008761">
    <property type="term" value="F:UDP-N-acetylglucosamine 2-epimerase activity"/>
    <property type="evidence" value="ECO:0007669"/>
    <property type="project" value="UniProtKB-EC"/>
</dbReference>
<reference evidence="8" key="1">
    <citation type="journal article" date="2019" name="Int. J. Syst. Evol. Microbiol.">
        <title>The Global Catalogue of Microorganisms (GCM) 10K type strain sequencing project: providing services to taxonomists for standard genome sequencing and annotation.</title>
        <authorList>
            <consortium name="The Broad Institute Genomics Platform"/>
            <consortium name="The Broad Institute Genome Sequencing Center for Infectious Disease"/>
            <person name="Wu L."/>
            <person name="Ma J."/>
        </authorList>
    </citation>
    <scope>NUCLEOTIDE SEQUENCE [LARGE SCALE GENOMIC DNA]</scope>
    <source>
        <strain evidence="8">KCTC 42964</strain>
    </source>
</reference>
<comment type="similarity">
    <text evidence="3 5">Belongs to the UDP-N-acetylglucosamine 2-epimerase family.</text>
</comment>
<comment type="caution">
    <text evidence="7">The sequence shown here is derived from an EMBL/GenBank/DDBJ whole genome shotgun (WGS) entry which is preliminary data.</text>
</comment>
<dbReference type="Proteomes" id="UP001595528">
    <property type="component" value="Unassembled WGS sequence"/>
</dbReference>
<dbReference type="Pfam" id="PF02350">
    <property type="entry name" value="Epimerase_2"/>
    <property type="match status" value="1"/>
</dbReference>
<dbReference type="PANTHER" id="PTHR43174:SF2">
    <property type="entry name" value="UDP-N-ACETYLGLUCOSAMINE 2-EPIMERASE"/>
    <property type="match status" value="1"/>
</dbReference>
<feature type="domain" description="UDP-N-acetylglucosamine 2-epimerase" evidence="6">
    <location>
        <begin position="33"/>
        <end position="361"/>
    </location>
</feature>
<keyword evidence="8" id="KW-1185">Reference proteome</keyword>
<dbReference type="RefSeq" id="WP_379901563.1">
    <property type="nucleotide sequence ID" value="NZ_JBHRTR010000028.1"/>
</dbReference>
<sequence>MSKTFLLVLGTRPEAIKLAPVHSALCRRFGSDNVKLLATGQHPDLARLALQDFDIAIDLCLEAPSAGGLSARSAWMLDRLGGLMDDAVHSHVVVQGDTSTAFMGALAAFNARIPVVHVEAGLRTYDLAAPFPEEANRRLIAPLADICFAPTERAAENLRSERIPAQRIEVVGNTVVDAIEQLRPRFEGAWPAAAPGVRRIAVTLHRREAWGAPLQALCEGLAGLCRRRSDVDLVLPVHPNPMVGDIVRTAFAGVPNAELVEPLGFVAMQSLLSTSTLLVTDSGGLQEEAPSHGVPVLVTREVTERVEAVEAGTARLVGLDATRLVAAAEDLLDNEAARRAMVRDGNPFGDGHAAERIAARLATDRAEAA</sequence>
<dbReference type="CDD" id="cd03786">
    <property type="entry name" value="GTB_UDP-GlcNAc_2-Epimerase"/>
    <property type="match status" value="1"/>
</dbReference>
<dbReference type="SUPFAM" id="SSF53756">
    <property type="entry name" value="UDP-Glycosyltransferase/glycogen phosphorylase"/>
    <property type="match status" value="1"/>
</dbReference>
<evidence type="ECO:0000256" key="2">
    <source>
        <dbReference type="ARBA" id="ARBA00036080"/>
    </source>
</evidence>
<dbReference type="EC" id="5.1.3.14" evidence="4"/>